<sequence>MRKWTKVKNHPNLYEYPTDQGKRFGVRRGYKDTVGNYKQFSKSGYKTWREADIVLKKFESDLALKNFDNLSADKVKLEQVWRQMVSEKERLGRWRTSTADSQKMNYDTYIKKALGNYFLSKIKRPVVQSWLDSLSQSELAHDTIRSAYGTLSLIINYAVSQELLGSNRIRGLDYSGKDAKNKSIEPIDFNKWMKCAKENLNPYDYNMIFILANSGMRRGEINGLRTTSIEIKENQITKERYAVVNIDYQRSVNEPNGGELKTKTSYRKIVMTGESVNALENSIETANLRRTAGHKDTESTPWLWVKQNGDPSGVLHLTYLCKTISTKVGIKMHPHMFRHYFATETIAHGVPQIDVMHYLGHSSVQMTADYTRPTEGASLNVSKGFSPAIPTDTEIVVQGTMYHNLYHNSNEN</sequence>
<dbReference type="InterPro" id="IPR050090">
    <property type="entry name" value="Tyrosine_recombinase_XerCD"/>
</dbReference>
<comment type="similarity">
    <text evidence="1">Belongs to the 'phage' integrase family.</text>
</comment>
<keyword evidence="4" id="KW-0233">DNA recombination</keyword>
<dbReference type="RefSeq" id="WP_125598101.1">
    <property type="nucleotide sequence ID" value="NZ_JBHSSM010000016.1"/>
</dbReference>
<dbReference type="SUPFAM" id="SSF56349">
    <property type="entry name" value="DNA breaking-rejoining enzymes"/>
    <property type="match status" value="1"/>
</dbReference>
<dbReference type="InterPro" id="IPR028259">
    <property type="entry name" value="AP2-like_int_N"/>
</dbReference>
<dbReference type="EMBL" id="JBHSSM010000016">
    <property type="protein sequence ID" value="MFC6315218.1"/>
    <property type="molecule type" value="Genomic_DNA"/>
</dbReference>
<evidence type="ECO:0000256" key="4">
    <source>
        <dbReference type="ARBA" id="ARBA00023172"/>
    </source>
</evidence>
<dbReference type="Pfam" id="PF14659">
    <property type="entry name" value="Phage_int_SAM_3"/>
    <property type="match status" value="1"/>
</dbReference>
<dbReference type="Gene3D" id="1.10.443.10">
    <property type="entry name" value="Intergrase catalytic core"/>
    <property type="match status" value="1"/>
</dbReference>
<keyword evidence="2" id="KW-0229">DNA integration</keyword>
<evidence type="ECO:0000259" key="5">
    <source>
        <dbReference type="PROSITE" id="PS51898"/>
    </source>
</evidence>
<dbReference type="Proteomes" id="UP001596310">
    <property type="component" value="Unassembled WGS sequence"/>
</dbReference>
<evidence type="ECO:0000256" key="1">
    <source>
        <dbReference type="ARBA" id="ARBA00008857"/>
    </source>
</evidence>
<dbReference type="InterPro" id="IPR002104">
    <property type="entry name" value="Integrase_catalytic"/>
</dbReference>
<keyword evidence="7" id="KW-1185">Reference proteome</keyword>
<gene>
    <name evidence="6" type="ORF">ACFQHW_06470</name>
</gene>
<reference evidence="7" key="1">
    <citation type="journal article" date="2019" name="Int. J. Syst. Evol. Microbiol.">
        <title>The Global Catalogue of Microorganisms (GCM) 10K type strain sequencing project: providing services to taxonomists for standard genome sequencing and annotation.</title>
        <authorList>
            <consortium name="The Broad Institute Genomics Platform"/>
            <consortium name="The Broad Institute Genome Sequencing Center for Infectious Disease"/>
            <person name="Wu L."/>
            <person name="Ma J."/>
        </authorList>
    </citation>
    <scope>NUCLEOTIDE SEQUENCE [LARGE SCALE GENOMIC DNA]</scope>
    <source>
        <strain evidence="7">CCM 8897</strain>
    </source>
</reference>
<dbReference type="Gene3D" id="1.10.150.130">
    <property type="match status" value="1"/>
</dbReference>
<keyword evidence="3" id="KW-0238">DNA-binding</keyword>
<dbReference type="Pfam" id="PF00589">
    <property type="entry name" value="Phage_integrase"/>
    <property type="match status" value="1"/>
</dbReference>
<name>A0ABW1UPG8_9LACO</name>
<accession>A0ABW1UPG8</accession>
<dbReference type="CDD" id="cd00397">
    <property type="entry name" value="DNA_BRE_C"/>
    <property type="match status" value="1"/>
</dbReference>
<dbReference type="InterPro" id="IPR004107">
    <property type="entry name" value="Integrase_SAM-like_N"/>
</dbReference>
<dbReference type="PANTHER" id="PTHR30349">
    <property type="entry name" value="PHAGE INTEGRASE-RELATED"/>
    <property type="match status" value="1"/>
</dbReference>
<dbReference type="PROSITE" id="PS51898">
    <property type="entry name" value="TYR_RECOMBINASE"/>
    <property type="match status" value="1"/>
</dbReference>
<evidence type="ECO:0000313" key="7">
    <source>
        <dbReference type="Proteomes" id="UP001596310"/>
    </source>
</evidence>
<feature type="domain" description="Tyr recombinase" evidence="5">
    <location>
        <begin position="179"/>
        <end position="383"/>
    </location>
</feature>
<dbReference type="InterPro" id="IPR011010">
    <property type="entry name" value="DNA_brk_join_enz"/>
</dbReference>
<dbReference type="InterPro" id="IPR010998">
    <property type="entry name" value="Integrase_recombinase_N"/>
</dbReference>
<dbReference type="Pfam" id="PF14657">
    <property type="entry name" value="Arm-DNA-bind_4"/>
    <property type="match status" value="1"/>
</dbReference>
<evidence type="ECO:0000256" key="2">
    <source>
        <dbReference type="ARBA" id="ARBA00022908"/>
    </source>
</evidence>
<dbReference type="PANTHER" id="PTHR30349:SF64">
    <property type="entry name" value="PROPHAGE INTEGRASE INTD-RELATED"/>
    <property type="match status" value="1"/>
</dbReference>
<evidence type="ECO:0000313" key="6">
    <source>
        <dbReference type="EMBL" id="MFC6315218.1"/>
    </source>
</evidence>
<comment type="caution">
    <text evidence="6">The sequence shown here is derived from an EMBL/GenBank/DDBJ whole genome shotgun (WGS) entry which is preliminary data.</text>
</comment>
<protein>
    <submittedName>
        <fullName evidence="6">Tyrosine-type recombinase/integrase</fullName>
    </submittedName>
</protein>
<proteinExistence type="inferred from homology"/>
<evidence type="ECO:0000256" key="3">
    <source>
        <dbReference type="ARBA" id="ARBA00023125"/>
    </source>
</evidence>
<dbReference type="InterPro" id="IPR013762">
    <property type="entry name" value="Integrase-like_cat_sf"/>
</dbReference>
<organism evidence="6 7">
    <name type="scientific">Lapidilactobacillus achengensis</name>
    <dbReference type="NCBI Taxonomy" id="2486000"/>
    <lineage>
        <taxon>Bacteria</taxon>
        <taxon>Bacillati</taxon>
        <taxon>Bacillota</taxon>
        <taxon>Bacilli</taxon>
        <taxon>Lactobacillales</taxon>
        <taxon>Lactobacillaceae</taxon>
        <taxon>Lapidilactobacillus</taxon>
    </lineage>
</organism>